<feature type="compositionally biased region" description="Polar residues" evidence="1">
    <location>
        <begin position="336"/>
        <end position="346"/>
    </location>
</feature>
<dbReference type="InterPro" id="IPR028098">
    <property type="entry name" value="Glyco_trans_4-like_N"/>
</dbReference>
<protein>
    <submittedName>
        <fullName evidence="3">Glycosyltransferase involved in cell wall bisynthesis</fullName>
    </submittedName>
</protein>
<evidence type="ECO:0000259" key="2">
    <source>
        <dbReference type="Pfam" id="PF13439"/>
    </source>
</evidence>
<dbReference type="PANTHER" id="PTHR45947">
    <property type="entry name" value="SULFOQUINOVOSYL TRANSFERASE SQD2"/>
    <property type="match status" value="1"/>
</dbReference>
<proteinExistence type="predicted"/>
<dbReference type="EMBL" id="FNEE01000020">
    <property type="protein sequence ID" value="SDK76300.1"/>
    <property type="molecule type" value="Genomic_DNA"/>
</dbReference>
<feature type="domain" description="Glycosyltransferase subfamily 4-like N-terminal" evidence="2">
    <location>
        <begin position="14"/>
        <end position="165"/>
    </location>
</feature>
<feature type="region of interest" description="Disordered" evidence="1">
    <location>
        <begin position="334"/>
        <end position="374"/>
    </location>
</feature>
<gene>
    <name evidence="3" type="ORF">SAMN05428953_12042</name>
</gene>
<feature type="compositionally biased region" description="Basic and acidic residues" evidence="1">
    <location>
        <begin position="354"/>
        <end position="364"/>
    </location>
</feature>
<reference evidence="4" key="1">
    <citation type="submission" date="2016-10" db="EMBL/GenBank/DDBJ databases">
        <authorList>
            <person name="Varghese N."/>
            <person name="Submissions S."/>
        </authorList>
    </citation>
    <scope>NUCLEOTIDE SEQUENCE [LARGE SCALE GENOMIC DNA]</scope>
    <source>
        <strain evidence="4">CGMCC 1.11022</strain>
    </source>
</reference>
<dbReference type="RefSeq" id="WP_236473074.1">
    <property type="nucleotide sequence ID" value="NZ_FNEE01000020.1"/>
</dbReference>
<keyword evidence="4" id="KW-1185">Reference proteome</keyword>
<dbReference type="CDD" id="cd03814">
    <property type="entry name" value="GT4-like"/>
    <property type="match status" value="1"/>
</dbReference>
<accession>A0A1G9EJG4</accession>
<evidence type="ECO:0000256" key="1">
    <source>
        <dbReference type="SAM" id="MobiDB-lite"/>
    </source>
</evidence>
<dbReference type="SUPFAM" id="SSF53756">
    <property type="entry name" value="UDP-Glycosyltransferase/glycogen phosphorylase"/>
    <property type="match status" value="1"/>
</dbReference>
<dbReference type="InterPro" id="IPR050194">
    <property type="entry name" value="Glycosyltransferase_grp1"/>
</dbReference>
<dbReference type="Pfam" id="PF13692">
    <property type="entry name" value="Glyco_trans_1_4"/>
    <property type="match status" value="1"/>
</dbReference>
<keyword evidence="3" id="KW-0808">Transferase</keyword>
<dbReference type="GO" id="GO:0016757">
    <property type="term" value="F:glycosyltransferase activity"/>
    <property type="evidence" value="ECO:0007669"/>
    <property type="project" value="TreeGrafter"/>
</dbReference>
<dbReference type="Gene3D" id="3.40.50.2000">
    <property type="entry name" value="Glycogen Phosphorylase B"/>
    <property type="match status" value="2"/>
</dbReference>
<evidence type="ECO:0000313" key="4">
    <source>
        <dbReference type="Proteomes" id="UP000198894"/>
    </source>
</evidence>
<sequence>MRILMVTDAWRPQVNGVVHTLERLSETLKSFDVETDFLTPNIFRTLPLPTYPDIRLALTTPGHVARLIEVRNADHIHIVTEGPLGMMARRYCRKAGRPFTTSYHTRFPEYLSARLPIPEAWAYRWLRDFHNSGQGTLVATQSLADDLAARGFTKLRPWTRGVDTDHFRPDKKKDMGLKRPIFLCVGRVAIEKNLAAFLDLDLPGSKVVVGEGPELARLKARYPDAHFLGHRPNDELAEIYASADVFIFPSRTDTFGNVIIEALASGTPVAAYPVTGPIDIVGDGVGGAVSNDLREAALAALDVDRAEARQRAMRYSWKACAEMFLETVGEALGTQRKLTPPSSSTGEAAATPARRPEDPFRDLRAAPSVKNLLG</sequence>
<dbReference type="Pfam" id="PF13439">
    <property type="entry name" value="Glyco_transf_4"/>
    <property type="match status" value="1"/>
</dbReference>
<name>A0A1G9EJG4_9HYPH</name>
<dbReference type="Proteomes" id="UP000198894">
    <property type="component" value="Unassembled WGS sequence"/>
</dbReference>
<evidence type="ECO:0000313" key="3">
    <source>
        <dbReference type="EMBL" id="SDK76300.1"/>
    </source>
</evidence>
<dbReference type="PANTHER" id="PTHR45947:SF3">
    <property type="entry name" value="SULFOQUINOVOSYL TRANSFERASE SQD2"/>
    <property type="match status" value="1"/>
</dbReference>
<organism evidence="3 4">
    <name type="scientific">Mesorhizobium muleiense</name>
    <dbReference type="NCBI Taxonomy" id="1004279"/>
    <lineage>
        <taxon>Bacteria</taxon>
        <taxon>Pseudomonadati</taxon>
        <taxon>Pseudomonadota</taxon>
        <taxon>Alphaproteobacteria</taxon>
        <taxon>Hyphomicrobiales</taxon>
        <taxon>Phyllobacteriaceae</taxon>
        <taxon>Mesorhizobium</taxon>
    </lineage>
</organism>
<dbReference type="AlphaFoldDB" id="A0A1G9EJG4"/>